<organism evidence="9 10">
    <name type="scientific">Taenia crassiceps</name>
    <dbReference type="NCBI Taxonomy" id="6207"/>
    <lineage>
        <taxon>Eukaryota</taxon>
        <taxon>Metazoa</taxon>
        <taxon>Spiralia</taxon>
        <taxon>Lophotrochozoa</taxon>
        <taxon>Platyhelminthes</taxon>
        <taxon>Cestoda</taxon>
        <taxon>Eucestoda</taxon>
        <taxon>Cyclophyllidea</taxon>
        <taxon>Taeniidae</taxon>
        <taxon>Taenia</taxon>
    </lineage>
</organism>
<evidence type="ECO:0000313" key="10">
    <source>
        <dbReference type="Proteomes" id="UP001651158"/>
    </source>
</evidence>
<name>A0ABR4QEG8_9CEST</name>
<dbReference type="EMBL" id="JAKROA010000004">
    <property type="protein sequence ID" value="KAL5108019.1"/>
    <property type="molecule type" value="Genomic_DNA"/>
</dbReference>
<keyword evidence="5" id="KW-0804">Transcription</keyword>
<comment type="caution">
    <text evidence="9">The sequence shown here is derived from an EMBL/GenBank/DDBJ whole genome shotgun (WGS) entry which is preliminary data.</text>
</comment>
<evidence type="ECO:0000313" key="9">
    <source>
        <dbReference type="EMBL" id="KAL5108019.1"/>
    </source>
</evidence>
<keyword evidence="6" id="KW-0539">Nucleus</keyword>
<dbReference type="InterPro" id="IPR004979">
    <property type="entry name" value="TF_AP2"/>
</dbReference>
<accession>A0ABR4QEG8</accession>
<protein>
    <submittedName>
        <fullName evidence="9">Transcription factor AP-2 gamma</fullName>
    </submittedName>
</protein>
<evidence type="ECO:0000259" key="8">
    <source>
        <dbReference type="Pfam" id="PF03299"/>
    </source>
</evidence>
<keyword evidence="4" id="KW-0238">DNA-binding</keyword>
<dbReference type="InterPro" id="IPR013854">
    <property type="entry name" value="TF_AP2_C"/>
</dbReference>
<comment type="similarity">
    <text evidence="2">Belongs to the AP-2 family.</text>
</comment>
<dbReference type="PANTHER" id="PTHR10812:SF17">
    <property type="entry name" value="TRANSCRIPTION FACTOR AP-2, ISOFORM D"/>
    <property type="match status" value="1"/>
</dbReference>
<keyword evidence="3" id="KW-0805">Transcription regulation</keyword>
<dbReference type="PANTHER" id="PTHR10812">
    <property type="entry name" value="TRANSCRIPTION FACTOR AP-2"/>
    <property type="match status" value="1"/>
</dbReference>
<dbReference type="Pfam" id="PF03299">
    <property type="entry name" value="TF_AP-2"/>
    <property type="match status" value="1"/>
</dbReference>
<dbReference type="Proteomes" id="UP001651158">
    <property type="component" value="Unassembled WGS sequence"/>
</dbReference>
<evidence type="ECO:0000256" key="4">
    <source>
        <dbReference type="ARBA" id="ARBA00023125"/>
    </source>
</evidence>
<evidence type="ECO:0000256" key="6">
    <source>
        <dbReference type="ARBA" id="ARBA00023242"/>
    </source>
</evidence>
<comment type="subcellular location">
    <subcellularLocation>
        <location evidence="1">Nucleus</location>
    </subcellularLocation>
</comment>
<evidence type="ECO:0000256" key="7">
    <source>
        <dbReference type="SAM" id="MobiDB-lite"/>
    </source>
</evidence>
<feature type="region of interest" description="Disordered" evidence="7">
    <location>
        <begin position="188"/>
        <end position="209"/>
    </location>
</feature>
<gene>
    <name evidence="9" type="ORF">TcWFU_007787</name>
</gene>
<evidence type="ECO:0000256" key="2">
    <source>
        <dbReference type="ARBA" id="ARBA00007770"/>
    </source>
</evidence>
<evidence type="ECO:0000256" key="5">
    <source>
        <dbReference type="ARBA" id="ARBA00023163"/>
    </source>
</evidence>
<proteinExistence type="inferred from homology"/>
<evidence type="ECO:0000256" key="1">
    <source>
        <dbReference type="ARBA" id="ARBA00004123"/>
    </source>
</evidence>
<reference evidence="9 10" key="1">
    <citation type="journal article" date="2022" name="Front. Cell. Infect. Microbiol.">
        <title>The Genomes of Two Strains of Taenia crassiceps the Animal Model for the Study of Human Cysticercosis.</title>
        <authorList>
            <person name="Bobes R.J."/>
            <person name="Estrada K."/>
            <person name="Rios-Valencia D.G."/>
            <person name="Calderon-Gallegos A."/>
            <person name="de la Torre P."/>
            <person name="Carrero J.C."/>
            <person name="Sanchez-Flores A."/>
            <person name="Laclette J.P."/>
        </authorList>
    </citation>
    <scope>NUCLEOTIDE SEQUENCE [LARGE SCALE GENOMIC DNA]</scope>
    <source>
        <strain evidence="9">WFUcys</strain>
    </source>
</reference>
<sequence>MSAEKVLHPSTLGYTCSTDQTAVVDAGGSETNPFLTASSMMMSASQLARYTSIYPNEVYETLGDLMFPRALAGSSAAATSGGTGELPTGEVYGGQLTSLLILQRGNPTSDLRAVIHPTSMTSLTFSQTSEDCFVNKLHGDARDDEKTTHYLQGLNSHPHEYAMHWGEMNRMQSSCQFMYEATQMEEQGSVLSSVESTAASQEDSPQTKIDSNISLYPGAFEPENFQIGGYRHVYSETAPPPPLPLPPSSNAGGSDNFYHLSHVYCHLPVQFGYTHGSGGRPIPQIAATTTTTASINTNTSPSSAKAVPPDIFQLNGSCRKLLRPRHPIGKMTISTNENRRPMNPTDIFCSVPGRLSLLSSTSKYKVTVSEVQRRLSPPECLNASLLGGVLRRQVVIDVITAMGSDVCRGQVWRTPASNTRQELPAGSQRSLTTFNLITHGFGCPAVLGMLNILKSLLSEAIRILDKDFVSAPSSGFDRDHHTLLLPAAGSAVNQGRNVDGNTLAHPCDPCMHMHSFHDRNE</sequence>
<feature type="domain" description="Transcription factor AP-2 C-terminal" evidence="8">
    <location>
        <begin position="348"/>
        <end position="393"/>
    </location>
</feature>
<evidence type="ECO:0000256" key="3">
    <source>
        <dbReference type="ARBA" id="ARBA00023015"/>
    </source>
</evidence>
<keyword evidence="10" id="KW-1185">Reference proteome</keyword>